<organism evidence="1 2">
    <name type="scientific">Hygrophoropsis aurantiaca</name>
    <dbReference type="NCBI Taxonomy" id="72124"/>
    <lineage>
        <taxon>Eukaryota</taxon>
        <taxon>Fungi</taxon>
        <taxon>Dikarya</taxon>
        <taxon>Basidiomycota</taxon>
        <taxon>Agaricomycotina</taxon>
        <taxon>Agaricomycetes</taxon>
        <taxon>Agaricomycetidae</taxon>
        <taxon>Boletales</taxon>
        <taxon>Coniophorineae</taxon>
        <taxon>Hygrophoropsidaceae</taxon>
        <taxon>Hygrophoropsis</taxon>
    </lineage>
</organism>
<gene>
    <name evidence="1" type="ORF">BJ138DRAFT_829573</name>
</gene>
<evidence type="ECO:0000313" key="2">
    <source>
        <dbReference type="Proteomes" id="UP000790377"/>
    </source>
</evidence>
<dbReference type="EMBL" id="MU267658">
    <property type="protein sequence ID" value="KAH7912122.1"/>
    <property type="molecule type" value="Genomic_DNA"/>
</dbReference>
<evidence type="ECO:0000313" key="1">
    <source>
        <dbReference type="EMBL" id="KAH7912122.1"/>
    </source>
</evidence>
<name>A0ACB8AHU2_9AGAM</name>
<proteinExistence type="predicted"/>
<keyword evidence="2" id="KW-1185">Reference proteome</keyword>
<comment type="caution">
    <text evidence="1">The sequence shown here is derived from an EMBL/GenBank/DDBJ whole genome shotgun (WGS) entry which is preliminary data.</text>
</comment>
<protein>
    <submittedName>
        <fullName evidence="1">Uncharacterized protein</fullName>
    </submittedName>
</protein>
<dbReference type="Proteomes" id="UP000790377">
    <property type="component" value="Unassembled WGS sequence"/>
</dbReference>
<sequence length="486" mass="56039">MDVLWDIIRDVVWDLPTMSQRHAEEDALFVLHGHTRGITKYDLYPPCKRCTNPRYAFECIPFEIWYEIFQYVIPPSTFLDSSLSCGPRSPWSLALRTKKTLVSVCKTWYNVGIHLLYRQIVLRRFPQIYFLLQSLDLNSDLGPMIKDITVSCFVLCDDSPLVKSELNRLLNYCPLVSHFTFAIELQSQSELYSPSDFLAAATHMLSNVTHLEFGPKVFFSDVVPHLTHCKSLISLTFDMHGQTSNDMATEAVDLPTLEALRISWQSDRLEEIAVLGVITSWSMPRLYRFTIHQMGFFRGTAERYYFPFLKKYGPALSTLCVAVWFPDVIPMTYFVQSLLEFCPNLEHLAISSFVLIEKLSHKTLKWIDIWASTPERHLMKAQDFPMLRGVRTLDWALLTTAGPALHLHVPPNMVEGGESREWVFPGVHVRHDPGHLYRRDLDYLPGYISAVEPISDWESGDEYDTSDSSSYTDYSFPDTEDSLFRQ</sequence>
<accession>A0ACB8AHU2</accession>
<reference evidence="1" key="1">
    <citation type="journal article" date="2021" name="New Phytol.">
        <title>Evolutionary innovations through gain and loss of genes in the ectomycorrhizal Boletales.</title>
        <authorList>
            <person name="Wu G."/>
            <person name="Miyauchi S."/>
            <person name="Morin E."/>
            <person name="Kuo A."/>
            <person name="Drula E."/>
            <person name="Varga T."/>
            <person name="Kohler A."/>
            <person name="Feng B."/>
            <person name="Cao Y."/>
            <person name="Lipzen A."/>
            <person name="Daum C."/>
            <person name="Hundley H."/>
            <person name="Pangilinan J."/>
            <person name="Johnson J."/>
            <person name="Barry K."/>
            <person name="LaButti K."/>
            <person name="Ng V."/>
            <person name="Ahrendt S."/>
            <person name="Min B."/>
            <person name="Choi I.G."/>
            <person name="Park H."/>
            <person name="Plett J.M."/>
            <person name="Magnuson J."/>
            <person name="Spatafora J.W."/>
            <person name="Nagy L.G."/>
            <person name="Henrissat B."/>
            <person name="Grigoriev I.V."/>
            <person name="Yang Z.L."/>
            <person name="Xu J."/>
            <person name="Martin F.M."/>
        </authorList>
    </citation>
    <scope>NUCLEOTIDE SEQUENCE</scope>
    <source>
        <strain evidence="1">ATCC 28755</strain>
    </source>
</reference>